<organism evidence="1">
    <name type="scientific">viral metagenome</name>
    <dbReference type="NCBI Taxonomy" id="1070528"/>
    <lineage>
        <taxon>unclassified sequences</taxon>
        <taxon>metagenomes</taxon>
        <taxon>organismal metagenomes</taxon>
    </lineage>
</organism>
<dbReference type="AlphaFoldDB" id="A0A6C0CPV9"/>
<reference evidence="1" key="1">
    <citation type="journal article" date="2020" name="Nature">
        <title>Giant virus diversity and host interactions through global metagenomics.</title>
        <authorList>
            <person name="Schulz F."/>
            <person name="Roux S."/>
            <person name="Paez-Espino D."/>
            <person name="Jungbluth S."/>
            <person name="Walsh D.A."/>
            <person name="Denef V.J."/>
            <person name="McMahon K.D."/>
            <person name="Konstantinidis K.T."/>
            <person name="Eloe-Fadrosh E.A."/>
            <person name="Kyrpides N.C."/>
            <person name="Woyke T."/>
        </authorList>
    </citation>
    <scope>NUCLEOTIDE SEQUENCE</scope>
    <source>
        <strain evidence="1">GVMAG-M-3300021375-17</strain>
    </source>
</reference>
<name>A0A6C0CPV9_9ZZZZ</name>
<evidence type="ECO:0000313" key="1">
    <source>
        <dbReference type="EMBL" id="QHT05485.1"/>
    </source>
</evidence>
<proteinExistence type="predicted"/>
<protein>
    <submittedName>
        <fullName evidence="1">Uncharacterized protein</fullName>
    </submittedName>
</protein>
<sequence length="49" mass="5943">MNQNMYIAIKTEIYNIHVYEESNTDGEYVMCHNIFRIVIMLCKYTEIHI</sequence>
<accession>A0A6C0CPV9</accession>
<dbReference type="EMBL" id="MN739455">
    <property type="protein sequence ID" value="QHT05485.1"/>
    <property type="molecule type" value="Genomic_DNA"/>
</dbReference>